<evidence type="ECO:0000313" key="3">
    <source>
        <dbReference type="Proteomes" id="UP000000378"/>
    </source>
</evidence>
<dbReference type="GO" id="GO:0008410">
    <property type="term" value="F:CoA-transferase activity"/>
    <property type="evidence" value="ECO:0007669"/>
    <property type="project" value="InterPro"/>
</dbReference>
<reference evidence="3" key="1">
    <citation type="journal article" date="2010" name="Stand. Genomic Sci.">
        <title>Complete genome sequence of Syntrophothermus lipocalidus type strain (TGB-C1T).</title>
        <authorList>
            <consortium name="US DOE Joint Genome Institute (JGI-PGF)"/>
            <person name="Djao O."/>
            <person name="Zhang X."/>
            <person name="Lucas S."/>
            <person name="Lapidus A."/>
            <person name="Glavina Del Rio T."/>
            <person name="Nolan M."/>
            <person name="Tice H."/>
            <person name="Cheng J."/>
            <person name="Han C."/>
            <person name="Tapia R."/>
            <person name="Goodwin L."/>
            <person name="Pitluck S."/>
            <person name="Liolios K."/>
            <person name="Ivanova N."/>
            <person name="Mavromatis K."/>
            <person name="Mikhailova N."/>
            <person name="Ovchinnikova G."/>
            <person name="Pati A."/>
            <person name="Brambilla E."/>
            <person name="Chen A."/>
            <person name="Palaniappan K."/>
            <person name="Land M."/>
            <person name="Hauser L."/>
            <person name="Chang Y."/>
            <person name="Jeffries C."/>
            <person name="Rohde M."/>
            <person name="Sikorski J."/>
            <person name="Spring S."/>
            <person name="Goker M."/>
            <person name="Detter J."/>
            <person name="Woyke T."/>
            <person name="Bristow J."/>
            <person name="Eisen J."/>
            <person name="Markowitz V."/>
            <person name="Hugenholtz P."/>
            <person name="Kyrpides N."/>
            <person name="Klenk H."/>
        </authorList>
    </citation>
    <scope>NUCLEOTIDE SEQUENCE [LARGE SCALE GENOMIC DNA]</scope>
    <source>
        <strain evidence="3">DSM 12680 / TGB-C1</strain>
    </source>
</reference>
<dbReference type="PANTHER" id="PTHR43293:SF3">
    <property type="entry name" value="CHOLESTEROL RING-CLEAVING HYDROLASE IPDB SUBUNIT"/>
    <property type="match status" value="1"/>
</dbReference>
<accession>D7CMN4</accession>
<keyword evidence="2" id="KW-0808">Transferase</keyword>
<dbReference type="Gene3D" id="3.30.30.40">
    <property type="match status" value="1"/>
</dbReference>
<dbReference type="PANTHER" id="PTHR43293">
    <property type="entry name" value="ACETATE COA-TRANSFERASE YDIF"/>
    <property type="match status" value="1"/>
</dbReference>
<organism evidence="2 3">
    <name type="scientific">Syntrophothermus lipocalidus (strain DSM 12680 / TGB-C1)</name>
    <dbReference type="NCBI Taxonomy" id="643648"/>
    <lineage>
        <taxon>Bacteria</taxon>
        <taxon>Bacillati</taxon>
        <taxon>Bacillota</taxon>
        <taxon>Clostridia</taxon>
        <taxon>Eubacteriales</taxon>
        <taxon>Syntrophomonadaceae</taxon>
        <taxon>Syntrophothermus</taxon>
    </lineage>
</organism>
<gene>
    <name evidence="2" type="ordered locus">Slip_1196</name>
</gene>
<dbReference type="Proteomes" id="UP000000378">
    <property type="component" value="Chromosome"/>
</dbReference>
<dbReference type="AlphaFoldDB" id="D7CMN4"/>
<keyword evidence="3" id="KW-1185">Reference proteome</keyword>
<proteinExistence type="inferred from homology"/>
<protein>
    <submittedName>
        <fullName evidence="2">Coenzyme A transferase</fullName>
    </submittedName>
</protein>
<dbReference type="EMBL" id="CP002048">
    <property type="protein sequence ID" value="ADI01969.1"/>
    <property type="molecule type" value="Genomic_DNA"/>
</dbReference>
<reference evidence="2 3" key="2">
    <citation type="journal article" date="2010" name="Stand. Genomic Sci.">
        <title>Complete genome sequence of Syntrophothermus lipocalidus type strain (TGB-C1).</title>
        <authorList>
            <person name="Djao O.D."/>
            <person name="Zhang X."/>
            <person name="Lucas S."/>
            <person name="Lapidus A."/>
            <person name="Del Rio T.G."/>
            <person name="Nolan M."/>
            <person name="Tice H."/>
            <person name="Cheng J.F."/>
            <person name="Han C."/>
            <person name="Tapia R."/>
            <person name="Goodwin L."/>
            <person name="Pitluck S."/>
            <person name="Liolios K."/>
            <person name="Ivanova N."/>
            <person name="Mavromatis K."/>
            <person name="Mikhailova N."/>
            <person name="Ovchinnikova G."/>
            <person name="Pati A."/>
            <person name="Brambilla E."/>
            <person name="Chen A."/>
            <person name="Palaniappan K."/>
            <person name="Land M."/>
            <person name="Hauser L."/>
            <person name="Chang Y.J."/>
            <person name="Jeffries C.D."/>
            <person name="Rohde M."/>
            <person name="Sikorski J."/>
            <person name="Spring S."/>
            <person name="Goker M."/>
            <person name="Detter J.C."/>
            <person name="Woyke T."/>
            <person name="Bristow J."/>
            <person name="Eisen J.A."/>
            <person name="Markowitz V."/>
            <person name="Hugenholtz P."/>
            <person name="Kyrpides N.C."/>
            <person name="Klenk H.P."/>
        </authorList>
    </citation>
    <scope>NUCLEOTIDE SEQUENCE [LARGE SCALE GENOMIC DNA]</scope>
    <source>
        <strain evidence="3">DSM 12680 / TGB-C1</strain>
    </source>
</reference>
<dbReference type="InterPro" id="IPR037171">
    <property type="entry name" value="NagB/RpiA_transferase-like"/>
</dbReference>
<name>D7CMN4_SYNLT</name>
<comment type="similarity">
    <text evidence="1">Belongs to the 3-oxoacid CoA-transferase subunit B family.</text>
</comment>
<dbReference type="InterPro" id="IPR004165">
    <property type="entry name" value="CoA_trans_fam_I"/>
</dbReference>
<dbReference type="Gene3D" id="3.40.1080.10">
    <property type="entry name" value="Glutaconate Coenzyme A-transferase"/>
    <property type="match status" value="1"/>
</dbReference>
<dbReference type="RefSeq" id="WP_013175371.1">
    <property type="nucleotide sequence ID" value="NC_014220.1"/>
</dbReference>
<dbReference type="Pfam" id="PF01144">
    <property type="entry name" value="CoA_trans"/>
    <property type="match status" value="1"/>
</dbReference>
<sequence>MRNKLISMQEAVKKYTWDGMTYAHGGALPVGSDSIAFGREMVKQGRKDLNLISNCNTQQSNLLAAVGAVRRIEVGFSGLEVYGFANGLRRAVETGQTILEDYSNGAIPLRLLGGALNWPFIPATVNIGCDQQWCWADKPDEYPAQNKTPEIVDPFTGKKCWAFPVIKPDVAVIHVTMADIYGNAIMLGTEWSRYELSRAAKQVVLQADFIVDTDCMRQFPNLVRIPGEVVNAVVYWPLGVWPACSTGVYDSDEEHMFYMNKALATPEGTEEYLQKYVYSYNTREEYLEVIGKEKIEKLTDTPTAFLMDPYRKWIKSDEEIAELEKAAQAESGQ</sequence>
<evidence type="ECO:0000313" key="2">
    <source>
        <dbReference type="EMBL" id="ADI01969.1"/>
    </source>
</evidence>
<dbReference type="SUPFAM" id="SSF100950">
    <property type="entry name" value="NagB/RpiA/CoA transferase-like"/>
    <property type="match status" value="1"/>
</dbReference>
<dbReference type="STRING" id="643648.Slip_1196"/>
<evidence type="ECO:0000256" key="1">
    <source>
        <dbReference type="ARBA" id="ARBA00007047"/>
    </source>
</evidence>
<dbReference type="SMART" id="SM00882">
    <property type="entry name" value="CoA_trans"/>
    <property type="match status" value="1"/>
</dbReference>
<dbReference type="HOGENOM" id="CLU_049557_0_0_9"/>
<dbReference type="eggNOG" id="COG1788">
    <property type="taxonomic scope" value="Bacteria"/>
</dbReference>
<dbReference type="KEGG" id="slp:Slip_1196"/>